<proteinExistence type="predicted"/>
<dbReference type="AlphaFoldDB" id="A0A382YSY2"/>
<sequence length="125" mass="13951">MNQREIKLLQDLCTPRRGERAFSIVDLIQKKTIPLDLAAFLASKVARGASWIVCSGPGGVGKTTTMRSLLPFAPADRRLGLALPNKVLNLRFEQGCLISNELSDHPPPTYLWDQDLRDFFELGSR</sequence>
<dbReference type="Gene3D" id="3.40.50.300">
    <property type="entry name" value="P-loop containing nucleotide triphosphate hydrolases"/>
    <property type="match status" value="1"/>
</dbReference>
<accession>A0A382YSY2</accession>
<protein>
    <recommendedName>
        <fullName evidence="2">Bacterial type II secretion system protein E domain-containing protein</fullName>
    </recommendedName>
</protein>
<name>A0A382YSY2_9ZZZZ</name>
<gene>
    <name evidence="1" type="ORF">METZ01_LOCUS439065</name>
</gene>
<evidence type="ECO:0008006" key="2">
    <source>
        <dbReference type="Google" id="ProtNLM"/>
    </source>
</evidence>
<evidence type="ECO:0000313" key="1">
    <source>
        <dbReference type="EMBL" id="SVD86211.1"/>
    </source>
</evidence>
<reference evidence="1" key="1">
    <citation type="submission" date="2018-05" db="EMBL/GenBank/DDBJ databases">
        <authorList>
            <person name="Lanie J.A."/>
            <person name="Ng W.-L."/>
            <person name="Kazmierczak K.M."/>
            <person name="Andrzejewski T.M."/>
            <person name="Davidsen T.M."/>
            <person name="Wayne K.J."/>
            <person name="Tettelin H."/>
            <person name="Glass J.I."/>
            <person name="Rusch D."/>
            <person name="Podicherti R."/>
            <person name="Tsui H.-C.T."/>
            <person name="Winkler M.E."/>
        </authorList>
    </citation>
    <scope>NUCLEOTIDE SEQUENCE</scope>
</reference>
<organism evidence="1">
    <name type="scientific">marine metagenome</name>
    <dbReference type="NCBI Taxonomy" id="408172"/>
    <lineage>
        <taxon>unclassified sequences</taxon>
        <taxon>metagenomes</taxon>
        <taxon>ecological metagenomes</taxon>
    </lineage>
</organism>
<feature type="non-terminal residue" evidence="1">
    <location>
        <position position="125"/>
    </location>
</feature>
<dbReference type="InterPro" id="IPR027417">
    <property type="entry name" value="P-loop_NTPase"/>
</dbReference>
<dbReference type="EMBL" id="UINC01178190">
    <property type="protein sequence ID" value="SVD86211.1"/>
    <property type="molecule type" value="Genomic_DNA"/>
</dbReference>